<dbReference type="Proteomes" id="UP000288929">
    <property type="component" value="Chromosome"/>
</dbReference>
<keyword evidence="2" id="KW-1185">Reference proteome</keyword>
<sequence length="162" mass="17866">MHIRYSSTYGSTKAYAQELAARLGADALDTTHPIPADGPVIVLGPVHGPKMPALQYVDRHQLQHRKLAVVAVGMTDPVIAAEKDQMRHHLPEHVARFYVPGRLFYSELSHKHLNIMRSVVALLKAKPLKSAAEKALIAGFGKDIDHTDLAALDPIVRWAEQT</sequence>
<evidence type="ECO:0000313" key="2">
    <source>
        <dbReference type="Proteomes" id="UP000288929"/>
    </source>
</evidence>
<proteinExistence type="predicted"/>
<dbReference type="InterPro" id="IPR029039">
    <property type="entry name" value="Flavoprotein-like_sf"/>
</dbReference>
<dbReference type="SUPFAM" id="SSF52218">
    <property type="entry name" value="Flavoproteins"/>
    <property type="match status" value="1"/>
</dbReference>
<gene>
    <name evidence="1" type="ORF">CPELA_07230</name>
</gene>
<dbReference type="InterPro" id="IPR026816">
    <property type="entry name" value="Flavodoxin_dom"/>
</dbReference>
<dbReference type="AlphaFoldDB" id="A0A410W9S3"/>
<evidence type="ECO:0000313" key="1">
    <source>
        <dbReference type="EMBL" id="QAU52708.1"/>
    </source>
</evidence>
<dbReference type="EMBL" id="CP035299">
    <property type="protein sequence ID" value="QAU52708.1"/>
    <property type="molecule type" value="Genomic_DNA"/>
</dbReference>
<reference evidence="1 2" key="1">
    <citation type="submission" date="2019-01" db="EMBL/GenBank/DDBJ databases">
        <authorList>
            <person name="Ruckert C."/>
            <person name="Busche T."/>
            <person name="Kalinowski J."/>
        </authorList>
    </citation>
    <scope>NUCLEOTIDE SEQUENCE [LARGE SCALE GENOMIC DNA]</scope>
    <source>
        <strain evidence="1 2">136/3</strain>
    </source>
</reference>
<dbReference type="RefSeq" id="WP_229718430.1">
    <property type="nucleotide sequence ID" value="NZ_BMCX01000003.1"/>
</dbReference>
<name>A0A410W9S3_9CORY</name>
<protein>
    <submittedName>
        <fullName evidence="1">Flavodoxin domain protein</fullName>
    </submittedName>
</protein>
<accession>A0A410W9S3</accession>
<dbReference type="Pfam" id="PF12724">
    <property type="entry name" value="Flavodoxin_5"/>
    <property type="match status" value="1"/>
</dbReference>
<dbReference type="KEGG" id="cpeg:CPELA_07230"/>
<organism evidence="1 2">
    <name type="scientific">Corynebacterium pelargi</name>
    <dbReference type="NCBI Taxonomy" id="1471400"/>
    <lineage>
        <taxon>Bacteria</taxon>
        <taxon>Bacillati</taxon>
        <taxon>Actinomycetota</taxon>
        <taxon>Actinomycetes</taxon>
        <taxon>Mycobacteriales</taxon>
        <taxon>Corynebacteriaceae</taxon>
        <taxon>Corynebacterium</taxon>
    </lineage>
</organism>